<organism evidence="7 8">
    <name type="scientific">Haliangium ochraceum (strain DSM 14365 / JCM 11303 / SMP-2)</name>
    <dbReference type="NCBI Taxonomy" id="502025"/>
    <lineage>
        <taxon>Bacteria</taxon>
        <taxon>Pseudomonadati</taxon>
        <taxon>Myxococcota</taxon>
        <taxon>Polyangia</taxon>
        <taxon>Haliangiales</taxon>
        <taxon>Kofleriaceae</taxon>
        <taxon>Haliangium</taxon>
    </lineage>
</organism>
<name>D0LXS3_HALO1</name>
<keyword evidence="7" id="KW-0723">Serine/threonine-protein kinase</keyword>
<feature type="binding site" evidence="5">
    <location>
        <position position="39"/>
    </location>
    <ligand>
        <name>ATP</name>
        <dbReference type="ChEBI" id="CHEBI:30616"/>
    </ligand>
</feature>
<dbReference type="PANTHER" id="PTHR43289:SF34">
    <property type="entry name" value="SERINE_THREONINE-PROTEIN KINASE YBDM-RELATED"/>
    <property type="match status" value="1"/>
</dbReference>
<dbReference type="KEGG" id="hoh:Hoch_1729"/>
<dbReference type="PROSITE" id="PS00108">
    <property type="entry name" value="PROTEIN_KINASE_ST"/>
    <property type="match status" value="1"/>
</dbReference>
<dbReference type="PANTHER" id="PTHR43289">
    <property type="entry name" value="MITOGEN-ACTIVATED PROTEIN KINASE KINASE KINASE 20-RELATED"/>
    <property type="match status" value="1"/>
</dbReference>
<dbReference type="OrthoDB" id="9779541at2"/>
<dbReference type="Gene3D" id="1.10.510.10">
    <property type="entry name" value="Transferase(Phosphotransferase) domain 1"/>
    <property type="match status" value="1"/>
</dbReference>
<keyword evidence="8" id="KW-1185">Reference proteome</keyword>
<keyword evidence="4 5" id="KW-0067">ATP-binding</keyword>
<dbReference type="PROSITE" id="PS00107">
    <property type="entry name" value="PROTEIN_KINASE_ATP"/>
    <property type="match status" value="1"/>
</dbReference>
<evidence type="ECO:0000256" key="2">
    <source>
        <dbReference type="ARBA" id="ARBA00022741"/>
    </source>
</evidence>
<dbReference type="Proteomes" id="UP000001880">
    <property type="component" value="Chromosome"/>
</dbReference>
<dbReference type="GO" id="GO:0005524">
    <property type="term" value="F:ATP binding"/>
    <property type="evidence" value="ECO:0007669"/>
    <property type="project" value="UniProtKB-UniRule"/>
</dbReference>
<dbReference type="AlphaFoldDB" id="D0LXS3"/>
<dbReference type="STRING" id="502025.Hoch_1729"/>
<evidence type="ECO:0000256" key="3">
    <source>
        <dbReference type="ARBA" id="ARBA00022777"/>
    </source>
</evidence>
<evidence type="ECO:0000313" key="8">
    <source>
        <dbReference type="Proteomes" id="UP000001880"/>
    </source>
</evidence>
<feature type="domain" description="Protein kinase" evidence="6">
    <location>
        <begin position="10"/>
        <end position="266"/>
    </location>
</feature>
<evidence type="ECO:0000256" key="5">
    <source>
        <dbReference type="PROSITE-ProRule" id="PRU10141"/>
    </source>
</evidence>
<dbReference type="EMBL" id="CP001804">
    <property type="protein sequence ID" value="ACY14278.1"/>
    <property type="molecule type" value="Genomic_DNA"/>
</dbReference>
<reference evidence="7 8" key="1">
    <citation type="journal article" date="2010" name="Stand. Genomic Sci.">
        <title>Complete genome sequence of Haliangium ochraceum type strain (SMP-2).</title>
        <authorList>
            <consortium name="US DOE Joint Genome Institute (JGI-PGF)"/>
            <person name="Ivanova N."/>
            <person name="Daum C."/>
            <person name="Lang E."/>
            <person name="Abt B."/>
            <person name="Kopitz M."/>
            <person name="Saunders E."/>
            <person name="Lapidus A."/>
            <person name="Lucas S."/>
            <person name="Glavina Del Rio T."/>
            <person name="Nolan M."/>
            <person name="Tice H."/>
            <person name="Copeland A."/>
            <person name="Cheng J.F."/>
            <person name="Chen F."/>
            <person name="Bruce D."/>
            <person name="Goodwin L."/>
            <person name="Pitluck S."/>
            <person name="Mavromatis K."/>
            <person name="Pati A."/>
            <person name="Mikhailova N."/>
            <person name="Chen A."/>
            <person name="Palaniappan K."/>
            <person name="Land M."/>
            <person name="Hauser L."/>
            <person name="Chang Y.J."/>
            <person name="Jeffries C.D."/>
            <person name="Detter J.C."/>
            <person name="Brettin T."/>
            <person name="Rohde M."/>
            <person name="Goker M."/>
            <person name="Bristow J."/>
            <person name="Markowitz V."/>
            <person name="Eisen J.A."/>
            <person name="Hugenholtz P."/>
            <person name="Kyrpides N.C."/>
            <person name="Klenk H.P."/>
        </authorList>
    </citation>
    <scope>NUCLEOTIDE SEQUENCE [LARGE SCALE GENOMIC DNA]</scope>
    <source>
        <strain evidence="8">DSM 14365 / CIP 107738 / JCM 11303 / AJ 13395 / SMP-2</strain>
    </source>
</reference>
<dbReference type="GO" id="GO:0004674">
    <property type="term" value="F:protein serine/threonine kinase activity"/>
    <property type="evidence" value="ECO:0007669"/>
    <property type="project" value="UniProtKB-KW"/>
</dbReference>
<accession>D0LXS3</accession>
<proteinExistence type="predicted"/>
<evidence type="ECO:0000256" key="1">
    <source>
        <dbReference type="ARBA" id="ARBA00022679"/>
    </source>
</evidence>
<evidence type="ECO:0000259" key="6">
    <source>
        <dbReference type="PROSITE" id="PS50011"/>
    </source>
</evidence>
<dbReference type="PROSITE" id="PS50011">
    <property type="entry name" value="PROTEIN_KINASE_DOM"/>
    <property type="match status" value="1"/>
</dbReference>
<dbReference type="SMART" id="SM00220">
    <property type="entry name" value="S_TKc"/>
    <property type="match status" value="1"/>
</dbReference>
<dbReference type="Pfam" id="PF00069">
    <property type="entry name" value="Pkinase"/>
    <property type="match status" value="1"/>
</dbReference>
<keyword evidence="1" id="KW-0808">Transferase</keyword>
<dbReference type="InterPro" id="IPR008271">
    <property type="entry name" value="Ser/Thr_kinase_AS"/>
</dbReference>
<evidence type="ECO:0000313" key="7">
    <source>
        <dbReference type="EMBL" id="ACY14278.1"/>
    </source>
</evidence>
<keyword evidence="3 7" id="KW-0418">Kinase</keyword>
<dbReference type="InterPro" id="IPR011009">
    <property type="entry name" value="Kinase-like_dom_sf"/>
</dbReference>
<dbReference type="Gene3D" id="3.30.200.20">
    <property type="entry name" value="Phosphorylase Kinase, domain 1"/>
    <property type="match status" value="1"/>
</dbReference>
<keyword evidence="2 5" id="KW-0547">Nucleotide-binding</keyword>
<evidence type="ECO:0000256" key="4">
    <source>
        <dbReference type="ARBA" id="ARBA00022840"/>
    </source>
</evidence>
<protein>
    <submittedName>
        <fullName evidence="7">Serine/threonine protein kinase</fullName>
    </submittedName>
</protein>
<dbReference type="eggNOG" id="COG0515">
    <property type="taxonomic scope" value="Bacteria"/>
</dbReference>
<dbReference type="InterPro" id="IPR017441">
    <property type="entry name" value="Protein_kinase_ATP_BS"/>
</dbReference>
<dbReference type="SUPFAM" id="SSF56112">
    <property type="entry name" value="Protein kinase-like (PK-like)"/>
    <property type="match status" value="1"/>
</dbReference>
<gene>
    <name evidence="7" type="ordered locus">Hoch_1729</name>
</gene>
<sequence length="301" mass="33071">MQGLGVIGPYRLVRRLGAGGMGEVFLAYDERLERHVAIKRLSAKRSISPLVAERFRREAQIAARLNHPAIVQIHDVVRDGESDCIVMEYVAGETLRKRLAEGLPSLREALDIAWQVAQGMAEAQDQGVIHRDLKSENVLLTHSGQVKITDFGIAKLHGEDSRASEGSVVGTYRAMSPEQAQGRSVDHRSDLFSFGILLYELVAGSSPFLLGTPQQTIEHIVHGQPRPLHALRPEVPSTLEALLDQLLAKAPLLRPRDFHEVAEVLAELAGEAYRRTCCTSRGRGAVRTPIEDDTLRTGDSG</sequence>
<dbReference type="HOGENOM" id="CLU_000288_63_44_7"/>
<dbReference type="CDD" id="cd14014">
    <property type="entry name" value="STKc_PknB_like"/>
    <property type="match status" value="1"/>
</dbReference>
<dbReference type="InterPro" id="IPR000719">
    <property type="entry name" value="Prot_kinase_dom"/>
</dbReference>